<keyword evidence="9" id="KW-0378">Hydrolase</keyword>
<dbReference type="Pfam" id="PF08352">
    <property type="entry name" value="oligo_HPY"/>
    <property type="match status" value="1"/>
</dbReference>
<dbReference type="GO" id="GO:0016887">
    <property type="term" value="F:ATP hydrolysis activity"/>
    <property type="evidence" value="ECO:0007669"/>
    <property type="project" value="InterPro"/>
</dbReference>
<evidence type="ECO:0000256" key="5">
    <source>
        <dbReference type="ARBA" id="ARBA00022741"/>
    </source>
</evidence>
<keyword evidence="3" id="KW-0813">Transport</keyword>
<evidence type="ECO:0000256" key="3">
    <source>
        <dbReference type="ARBA" id="ARBA00022448"/>
    </source>
</evidence>
<evidence type="ECO:0000256" key="2">
    <source>
        <dbReference type="ARBA" id="ARBA00005417"/>
    </source>
</evidence>
<name>A0A2R8AZN4_9RHOB</name>
<feature type="domain" description="ABC transporter" evidence="8">
    <location>
        <begin position="7"/>
        <end position="256"/>
    </location>
</feature>
<feature type="domain" description="ABC transporter" evidence="8">
    <location>
        <begin position="280"/>
        <end position="526"/>
    </location>
</feature>
<evidence type="ECO:0000256" key="6">
    <source>
        <dbReference type="ARBA" id="ARBA00022840"/>
    </source>
</evidence>
<proteinExistence type="inferred from homology"/>
<dbReference type="PANTHER" id="PTHR43297">
    <property type="entry name" value="OLIGOPEPTIDE TRANSPORT ATP-BINDING PROTEIN APPD"/>
    <property type="match status" value="1"/>
</dbReference>
<sequence>MKTLLDIDHLNIFLRSPDGPLHVVRDVTLALDRGEALGIVGESGSGKSMTALALMRLLPRSAKCSAIRLSFDGQDLPALEDGVFSRTIAGPRIGMIFQEPMTSLNPVYTIGRQMTEAAVARGLLSSAAARKKAIDLLDRVGIPDPEGRMNQYAHQMSGGQRQRVMIAMTLMLDPDLLIADEPTTALDVTVQAQILDLLDDLRRERQMGLILISHDLAVVAQRTDRVAVMYGGEIVEQGTARDVLFDPRHDYTRRLLAAVPRLDGAPGRPAPTLPRTDEVIVARDITRVYMTRKGLFEPKREIRALDGVSLSVKRGETLALIGESGSGKSTLARILLGLDQATSGDILMTGRPIHDIPTAERAAFVQPVFQDPYTSLNPRRRLSEIIARPLVLRGERDRVANLEAVREAMERVRLPERLIHTYPSQLSGGQRQRVAIARALVTGPEALICDEPTSALDVSVQAQILDLLDDLRERMNLTLLLVTHDMAVVHQTADRVVVMRGGRIVEEGTAAAVLSRPTSDYTARLLAAAPRFEIA</sequence>
<dbReference type="Pfam" id="PF00005">
    <property type="entry name" value="ABC_tran"/>
    <property type="match status" value="2"/>
</dbReference>
<evidence type="ECO:0000256" key="4">
    <source>
        <dbReference type="ARBA" id="ARBA00022475"/>
    </source>
</evidence>
<keyword evidence="7" id="KW-0472">Membrane</keyword>
<dbReference type="InterPro" id="IPR003593">
    <property type="entry name" value="AAA+_ATPase"/>
</dbReference>
<evidence type="ECO:0000313" key="10">
    <source>
        <dbReference type="Proteomes" id="UP000244904"/>
    </source>
</evidence>
<keyword evidence="10" id="KW-1185">Reference proteome</keyword>
<evidence type="ECO:0000259" key="8">
    <source>
        <dbReference type="PROSITE" id="PS50893"/>
    </source>
</evidence>
<organism evidence="9 10">
    <name type="scientific">Pseudoprimorskyibacter insulae</name>
    <dbReference type="NCBI Taxonomy" id="1695997"/>
    <lineage>
        <taxon>Bacteria</taxon>
        <taxon>Pseudomonadati</taxon>
        <taxon>Pseudomonadota</taxon>
        <taxon>Alphaproteobacteria</taxon>
        <taxon>Rhodobacterales</taxon>
        <taxon>Paracoccaceae</taxon>
        <taxon>Pseudoprimorskyibacter</taxon>
    </lineage>
</organism>
<dbReference type="InterPro" id="IPR017871">
    <property type="entry name" value="ABC_transporter-like_CS"/>
</dbReference>
<dbReference type="CDD" id="cd03257">
    <property type="entry name" value="ABC_NikE_OppD_transporters"/>
    <property type="match status" value="2"/>
</dbReference>
<keyword evidence="4" id="KW-1003">Cell membrane</keyword>
<dbReference type="GO" id="GO:0015833">
    <property type="term" value="P:peptide transport"/>
    <property type="evidence" value="ECO:0007669"/>
    <property type="project" value="InterPro"/>
</dbReference>
<dbReference type="RefSeq" id="WP_108887277.1">
    <property type="nucleotide sequence ID" value="NZ_OMOJ01000010.1"/>
</dbReference>
<evidence type="ECO:0000256" key="7">
    <source>
        <dbReference type="ARBA" id="ARBA00023136"/>
    </source>
</evidence>
<comment type="similarity">
    <text evidence="2">Belongs to the ABC transporter superfamily.</text>
</comment>
<dbReference type="PROSITE" id="PS00211">
    <property type="entry name" value="ABC_TRANSPORTER_1"/>
    <property type="match status" value="2"/>
</dbReference>
<dbReference type="Proteomes" id="UP000244904">
    <property type="component" value="Unassembled WGS sequence"/>
</dbReference>
<gene>
    <name evidence="9" type="primary">gsiA_4</name>
    <name evidence="9" type="ORF">PRI8871_03312</name>
</gene>
<dbReference type="InterPro" id="IPR027417">
    <property type="entry name" value="P-loop_NTPase"/>
</dbReference>
<keyword evidence="5" id="KW-0547">Nucleotide-binding</keyword>
<dbReference type="InterPro" id="IPR050388">
    <property type="entry name" value="ABC_Ni/Peptide_Import"/>
</dbReference>
<protein>
    <submittedName>
        <fullName evidence="9">Glutathione import ATP-binding protein GsiA</fullName>
        <ecNumber evidence="9">3.6.3.-</ecNumber>
    </submittedName>
</protein>
<comment type="subcellular location">
    <subcellularLocation>
        <location evidence="1">Cell inner membrane</location>
        <topology evidence="1">Peripheral membrane protein</topology>
    </subcellularLocation>
</comment>
<evidence type="ECO:0000256" key="1">
    <source>
        <dbReference type="ARBA" id="ARBA00004417"/>
    </source>
</evidence>
<dbReference type="GO" id="GO:0005524">
    <property type="term" value="F:ATP binding"/>
    <property type="evidence" value="ECO:0007669"/>
    <property type="project" value="UniProtKB-KW"/>
</dbReference>
<keyword evidence="6 9" id="KW-0067">ATP-binding</keyword>
<dbReference type="SMART" id="SM00382">
    <property type="entry name" value="AAA"/>
    <property type="match status" value="2"/>
</dbReference>
<dbReference type="GO" id="GO:0005886">
    <property type="term" value="C:plasma membrane"/>
    <property type="evidence" value="ECO:0007669"/>
    <property type="project" value="UniProtKB-SubCell"/>
</dbReference>
<reference evidence="10" key="1">
    <citation type="submission" date="2018-03" db="EMBL/GenBank/DDBJ databases">
        <authorList>
            <person name="Rodrigo-Torres L."/>
            <person name="Arahal R. D."/>
            <person name="Lucena T."/>
        </authorList>
    </citation>
    <scope>NUCLEOTIDE SEQUENCE [LARGE SCALE GENOMIC DNA]</scope>
    <source>
        <strain evidence="10">CECT 8871</strain>
    </source>
</reference>
<dbReference type="EMBL" id="OMOJ01000010">
    <property type="protein sequence ID" value="SPF81488.1"/>
    <property type="molecule type" value="Genomic_DNA"/>
</dbReference>
<dbReference type="InterPro" id="IPR003439">
    <property type="entry name" value="ABC_transporter-like_ATP-bd"/>
</dbReference>
<dbReference type="PROSITE" id="PS50893">
    <property type="entry name" value="ABC_TRANSPORTER_2"/>
    <property type="match status" value="2"/>
</dbReference>
<dbReference type="OrthoDB" id="9802264at2"/>
<dbReference type="PANTHER" id="PTHR43297:SF2">
    <property type="entry name" value="DIPEPTIDE TRANSPORT ATP-BINDING PROTEIN DPPD"/>
    <property type="match status" value="1"/>
</dbReference>
<dbReference type="AlphaFoldDB" id="A0A2R8AZN4"/>
<dbReference type="EC" id="3.6.3.-" evidence="9"/>
<dbReference type="Gene3D" id="3.40.50.300">
    <property type="entry name" value="P-loop containing nucleotide triphosphate hydrolases"/>
    <property type="match status" value="2"/>
</dbReference>
<dbReference type="InterPro" id="IPR013563">
    <property type="entry name" value="Oligopep_ABC_C"/>
</dbReference>
<dbReference type="SUPFAM" id="SSF52540">
    <property type="entry name" value="P-loop containing nucleoside triphosphate hydrolases"/>
    <property type="match status" value="2"/>
</dbReference>
<accession>A0A2R8AZN4</accession>
<dbReference type="FunFam" id="3.40.50.300:FF:000016">
    <property type="entry name" value="Oligopeptide ABC transporter ATP-binding component"/>
    <property type="match status" value="1"/>
</dbReference>
<evidence type="ECO:0000313" key="9">
    <source>
        <dbReference type="EMBL" id="SPF81488.1"/>
    </source>
</evidence>
<dbReference type="NCBIfam" id="NF008453">
    <property type="entry name" value="PRK11308.1"/>
    <property type="match status" value="2"/>
</dbReference>
<dbReference type="GO" id="GO:0055085">
    <property type="term" value="P:transmembrane transport"/>
    <property type="evidence" value="ECO:0007669"/>
    <property type="project" value="UniProtKB-ARBA"/>
</dbReference>